<evidence type="ECO:0000256" key="1">
    <source>
        <dbReference type="ARBA" id="ARBA00005375"/>
    </source>
</evidence>
<dbReference type="Gene3D" id="3.10.129.10">
    <property type="entry name" value="Hotdog Thioesterase"/>
    <property type="match status" value="1"/>
</dbReference>
<evidence type="ECO:0000313" key="4">
    <source>
        <dbReference type="EMBL" id="KAH6651454.1"/>
    </source>
</evidence>
<dbReference type="InterPro" id="IPR029069">
    <property type="entry name" value="HotDog_dom_sf"/>
</dbReference>
<dbReference type="RefSeq" id="XP_045955732.1">
    <property type="nucleotide sequence ID" value="XM_046100301.1"/>
</dbReference>
<comment type="caution">
    <text evidence="4">The sequence shown here is derived from an EMBL/GenBank/DDBJ whole genome shotgun (WGS) entry which is preliminary data.</text>
</comment>
<keyword evidence="2" id="KW-0472">Membrane</keyword>
<gene>
    <name evidence="4" type="ORF">BKA67DRAFT_537331</name>
</gene>
<comment type="similarity">
    <text evidence="1">Belongs to the histidine acid phosphatase family.</text>
</comment>
<dbReference type="InterPro" id="IPR029033">
    <property type="entry name" value="His_PPase_superfam"/>
</dbReference>
<dbReference type="Pfam" id="PF00328">
    <property type="entry name" value="His_Phos_2"/>
    <property type="match status" value="1"/>
</dbReference>
<dbReference type="GO" id="GO:0016791">
    <property type="term" value="F:phosphatase activity"/>
    <property type="evidence" value="ECO:0007669"/>
    <property type="project" value="TreeGrafter"/>
</dbReference>
<proteinExistence type="inferred from homology"/>
<dbReference type="EMBL" id="JAGPXC010000006">
    <property type="protein sequence ID" value="KAH6651454.1"/>
    <property type="molecule type" value="Genomic_DNA"/>
</dbReference>
<evidence type="ECO:0000256" key="2">
    <source>
        <dbReference type="SAM" id="Phobius"/>
    </source>
</evidence>
<evidence type="ECO:0000313" key="5">
    <source>
        <dbReference type="Proteomes" id="UP000758603"/>
    </source>
</evidence>
<organism evidence="4 5">
    <name type="scientific">Truncatella angustata</name>
    <dbReference type="NCBI Taxonomy" id="152316"/>
    <lineage>
        <taxon>Eukaryota</taxon>
        <taxon>Fungi</taxon>
        <taxon>Dikarya</taxon>
        <taxon>Ascomycota</taxon>
        <taxon>Pezizomycotina</taxon>
        <taxon>Sordariomycetes</taxon>
        <taxon>Xylariomycetidae</taxon>
        <taxon>Amphisphaeriales</taxon>
        <taxon>Sporocadaceae</taxon>
        <taxon>Truncatella</taxon>
    </lineage>
</organism>
<protein>
    <submittedName>
        <fullName evidence="4">Histidine phosphatase superfamily</fullName>
    </submittedName>
</protein>
<feature type="chain" id="PRO_5040289657" evidence="3">
    <location>
        <begin position="23"/>
        <end position="756"/>
    </location>
</feature>
<dbReference type="Proteomes" id="UP000758603">
    <property type="component" value="Unassembled WGS sequence"/>
</dbReference>
<evidence type="ECO:0000256" key="3">
    <source>
        <dbReference type="SAM" id="SignalP"/>
    </source>
</evidence>
<dbReference type="OrthoDB" id="258392at2759"/>
<reference evidence="4" key="1">
    <citation type="journal article" date="2021" name="Nat. Commun.">
        <title>Genetic determinants of endophytism in the Arabidopsis root mycobiome.</title>
        <authorList>
            <person name="Mesny F."/>
            <person name="Miyauchi S."/>
            <person name="Thiergart T."/>
            <person name="Pickel B."/>
            <person name="Atanasova L."/>
            <person name="Karlsson M."/>
            <person name="Huettel B."/>
            <person name="Barry K.W."/>
            <person name="Haridas S."/>
            <person name="Chen C."/>
            <person name="Bauer D."/>
            <person name="Andreopoulos W."/>
            <person name="Pangilinan J."/>
            <person name="LaButti K."/>
            <person name="Riley R."/>
            <person name="Lipzen A."/>
            <person name="Clum A."/>
            <person name="Drula E."/>
            <person name="Henrissat B."/>
            <person name="Kohler A."/>
            <person name="Grigoriev I.V."/>
            <person name="Martin F.M."/>
            <person name="Hacquard S."/>
        </authorList>
    </citation>
    <scope>NUCLEOTIDE SEQUENCE</scope>
    <source>
        <strain evidence="4">MPI-SDFR-AT-0073</strain>
    </source>
</reference>
<name>A0A9P8UG27_9PEZI</name>
<dbReference type="GeneID" id="70129193"/>
<dbReference type="SUPFAM" id="SSF53254">
    <property type="entry name" value="Phosphoglycerate mutase-like"/>
    <property type="match status" value="1"/>
</dbReference>
<sequence>MAPPIAKATLSLLLACAAPAEGVETVWSAFAYVLNGERTPFHGPGASHGTLTSIGAQQMYSQGSLFKTRWLTTLSGSESNVTTNAQIANLETSAIDNSQLWISSSRDEFVATGALAFVQGLYPPSKQSFASNNGGIEAAVLANGSLIDFPLDGYMYPNIRTLSVSESESVWLQGHRTCTNYYRATGSGNLKSNKQIAELYNESYPHYQDLWSTVFDGTFPLAAASFDNAYDLYDFASYQYMHNKTIREVLHEDELFWLSEFASIQQYTTNSARSLSGSEDGDPIRAISGRTLASKVVVQFQQNILTQGDSYKLNLMFGTFEPMLAFFSLSGLSTGRLSGMFQEIPKPGGAIVFELFSEGTDTTNLPDSDDLWVRFLYRNGTDVDAPILEYSLFGNGNSETRIKYKDFVSNIREFSLDDIPTWCEICDAVSIFCSATRQASSQNSSATSSSKNPNMSPVVAGVIGAIMGISIVAVVAVLLFVFGGYNFRRKPAGQKAAVGGFKGAEKMLSDMDLSVAKNGARHERVGSWELGASCRPVATVSKDEPIVGATFHKTLIGYSLLLGKTTVIDAGNWYIFVSEMSPHHQKSQGTATKVPQMLNKIAESTGVEKVQEYMDWTREKGQDPETQDWMTNIMPYLEVHSHSSAMPHPRLNFRFTVQPVHCNQMNNLHGGCTASIFDICTTLPLHLINKPGFWMYMGPIPCGTTIDIFCEILSIGKRLCTTKGEMRAVDEDGNVGALLAVCEHGKVSTDPQMQKL</sequence>
<dbReference type="CDD" id="cd03443">
    <property type="entry name" value="PaaI_thioesterase"/>
    <property type="match status" value="1"/>
</dbReference>
<feature type="signal peptide" evidence="3">
    <location>
        <begin position="1"/>
        <end position="22"/>
    </location>
</feature>
<keyword evidence="2" id="KW-1133">Transmembrane helix</keyword>
<accession>A0A9P8UG27</accession>
<keyword evidence="5" id="KW-1185">Reference proteome</keyword>
<feature type="transmembrane region" description="Helical" evidence="2">
    <location>
        <begin position="458"/>
        <end position="485"/>
    </location>
</feature>
<dbReference type="SUPFAM" id="SSF54637">
    <property type="entry name" value="Thioesterase/thiol ester dehydrase-isomerase"/>
    <property type="match status" value="1"/>
</dbReference>
<keyword evidence="3" id="KW-0732">Signal</keyword>
<dbReference type="Gene3D" id="3.40.50.1240">
    <property type="entry name" value="Phosphoglycerate mutase-like"/>
    <property type="match status" value="1"/>
</dbReference>
<dbReference type="InterPro" id="IPR000560">
    <property type="entry name" value="His_Pase_clade-2"/>
</dbReference>
<dbReference type="PANTHER" id="PTHR11567:SF127">
    <property type="entry name" value="HISTIDINE ACID PHOSPHATASE"/>
    <property type="match status" value="1"/>
</dbReference>
<dbReference type="InterPro" id="IPR050645">
    <property type="entry name" value="Histidine_acid_phosphatase"/>
</dbReference>
<keyword evidence="2" id="KW-0812">Transmembrane</keyword>
<dbReference type="PANTHER" id="PTHR11567">
    <property type="entry name" value="ACID PHOSPHATASE-RELATED"/>
    <property type="match status" value="1"/>
</dbReference>
<dbReference type="AlphaFoldDB" id="A0A9P8UG27"/>